<dbReference type="RefSeq" id="WP_012448693.1">
    <property type="nucleotide sequence ID" value="NC_010718.1"/>
</dbReference>
<comment type="subcellular location">
    <subcellularLocation>
        <location evidence="3">Cytoplasm</location>
    </subcellularLocation>
</comment>
<name>B2A8F9_NATTJ</name>
<reference evidence="4 5" key="1">
    <citation type="submission" date="2008-04" db="EMBL/GenBank/DDBJ databases">
        <title>Complete sequence of chromosome of Natranaerobius thermophilus JW/NM-WN-LF.</title>
        <authorList>
            <consortium name="US DOE Joint Genome Institute"/>
            <person name="Copeland A."/>
            <person name="Lucas S."/>
            <person name="Lapidus A."/>
            <person name="Glavina del Rio T."/>
            <person name="Dalin E."/>
            <person name="Tice H."/>
            <person name="Bruce D."/>
            <person name="Goodwin L."/>
            <person name="Pitluck S."/>
            <person name="Chertkov O."/>
            <person name="Brettin T."/>
            <person name="Detter J.C."/>
            <person name="Han C."/>
            <person name="Kuske C.R."/>
            <person name="Schmutz J."/>
            <person name="Larimer F."/>
            <person name="Land M."/>
            <person name="Hauser L."/>
            <person name="Kyrpides N."/>
            <person name="Lykidis A."/>
            <person name="Mesbah N.M."/>
            <person name="Wiegel J."/>
        </authorList>
    </citation>
    <scope>NUCLEOTIDE SEQUENCE [LARGE SCALE GENOMIC DNA]</scope>
    <source>
        <strain evidence="5">ATCC BAA-1301 / DSM 18059 / JW/NM-WN-LF</strain>
    </source>
</reference>
<evidence type="ECO:0000256" key="2">
    <source>
        <dbReference type="ARBA" id="ARBA00023150"/>
    </source>
</evidence>
<protein>
    <recommendedName>
        <fullName evidence="3">Sulfur carrier protein FdhD</fullName>
    </recommendedName>
</protein>
<dbReference type="PIRSF" id="PIRSF015626">
    <property type="entry name" value="FdhD"/>
    <property type="match status" value="1"/>
</dbReference>
<sequence length="258" mass="28217">MIQLKGGSTINRIELPVSEERPVDLIVNDQHLTTFMCTPKELKQLAVGHLLARQMITSIADIHMIGACDDMRKIYVKIGKELPEQDLSLGKVIASGCGSGSAINNENIVNRKIDSNFELSETVLKEAFTEMHRQAVEYQRTGGLHSAALVNESGVLTVQEDVGRHNAIDKLLGTTLFKGYESGKLALITTGRLSSDMVLKALGAGFPLVATRSIPTSMALEIAETAGITLVGRAHRTQKYFYCHTDRIKPKLKEGKQS</sequence>
<dbReference type="PANTHER" id="PTHR30592">
    <property type="entry name" value="FORMATE DEHYDROGENASE"/>
    <property type="match status" value="1"/>
</dbReference>
<dbReference type="PANTHER" id="PTHR30592:SF1">
    <property type="entry name" value="SULFUR CARRIER PROTEIN FDHD"/>
    <property type="match status" value="1"/>
</dbReference>
<organism evidence="4 5">
    <name type="scientific">Natranaerobius thermophilus (strain ATCC BAA-1301 / DSM 18059 / JW/NM-WN-LF)</name>
    <dbReference type="NCBI Taxonomy" id="457570"/>
    <lineage>
        <taxon>Bacteria</taxon>
        <taxon>Bacillati</taxon>
        <taxon>Bacillota</taxon>
        <taxon>Clostridia</taxon>
        <taxon>Natranaerobiales</taxon>
        <taxon>Natranaerobiaceae</taxon>
        <taxon>Natranaerobius</taxon>
    </lineage>
</organism>
<dbReference type="Proteomes" id="UP000001683">
    <property type="component" value="Chromosome"/>
</dbReference>
<comment type="function">
    <text evidence="3">Required for formate dehydrogenase (FDH) activity. Acts as a sulfur carrier protein that transfers sulfur from IscS to the molybdenum cofactor prior to its insertion into FDH.</text>
</comment>
<dbReference type="InterPro" id="IPR003786">
    <property type="entry name" value="FdhD"/>
</dbReference>
<feature type="active site" description="Cysteine persulfide intermediate" evidence="3">
    <location>
        <position position="97"/>
    </location>
</feature>
<dbReference type="GO" id="GO:0097163">
    <property type="term" value="F:sulfur carrier activity"/>
    <property type="evidence" value="ECO:0007669"/>
    <property type="project" value="UniProtKB-UniRule"/>
</dbReference>
<evidence type="ECO:0000313" key="4">
    <source>
        <dbReference type="EMBL" id="ACB85843.1"/>
    </source>
</evidence>
<dbReference type="InParanoid" id="B2A8F9"/>
<dbReference type="HAMAP" id="MF_00187">
    <property type="entry name" value="FdhD"/>
    <property type="match status" value="1"/>
</dbReference>
<dbReference type="InterPro" id="IPR016193">
    <property type="entry name" value="Cytidine_deaminase-like"/>
</dbReference>
<dbReference type="STRING" id="457570.Nther_2277"/>
<comment type="caution">
    <text evidence="3">Lacks conserved residue(s) required for the propagation of feature annotation.</text>
</comment>
<dbReference type="GO" id="GO:0006777">
    <property type="term" value="P:Mo-molybdopterin cofactor biosynthetic process"/>
    <property type="evidence" value="ECO:0007669"/>
    <property type="project" value="UniProtKB-UniRule"/>
</dbReference>
<dbReference type="HOGENOM" id="CLU_056887_4_1_9"/>
<keyword evidence="2 3" id="KW-0501">Molybdenum cofactor biosynthesis</keyword>
<evidence type="ECO:0000313" key="5">
    <source>
        <dbReference type="Proteomes" id="UP000001683"/>
    </source>
</evidence>
<reference evidence="4 5" key="2">
    <citation type="journal article" date="2011" name="J. Bacteriol.">
        <title>Complete genome sequence of the anaerobic, halophilic alkalithermophile Natranaerobius thermophilus JW/NM-WN-LF.</title>
        <authorList>
            <person name="Zhao B."/>
            <person name="Mesbah N.M."/>
            <person name="Dalin E."/>
            <person name="Goodwin L."/>
            <person name="Nolan M."/>
            <person name="Pitluck S."/>
            <person name="Chertkov O."/>
            <person name="Brettin T.S."/>
            <person name="Han J."/>
            <person name="Larimer F.W."/>
            <person name="Land M.L."/>
            <person name="Hauser L."/>
            <person name="Kyrpides N."/>
            <person name="Wiegel J."/>
        </authorList>
    </citation>
    <scope>NUCLEOTIDE SEQUENCE [LARGE SCALE GENOMIC DNA]</scope>
    <source>
        <strain evidence="5">ATCC BAA-1301 / DSM 18059 / JW/NM-WN-LF</strain>
    </source>
</reference>
<keyword evidence="1 3" id="KW-0963">Cytoplasm</keyword>
<dbReference type="Pfam" id="PF02634">
    <property type="entry name" value="FdhD-NarQ"/>
    <property type="match status" value="1"/>
</dbReference>
<gene>
    <name evidence="3" type="primary">fdhD</name>
    <name evidence="4" type="ordered locus">Nther_2277</name>
</gene>
<dbReference type="AlphaFoldDB" id="B2A8F9"/>
<proteinExistence type="inferred from homology"/>
<dbReference type="FunCoup" id="B2A8F9">
    <property type="interactions" value="89"/>
</dbReference>
<evidence type="ECO:0000256" key="1">
    <source>
        <dbReference type="ARBA" id="ARBA00022490"/>
    </source>
</evidence>
<dbReference type="EMBL" id="CP001034">
    <property type="protein sequence ID" value="ACB85843.1"/>
    <property type="molecule type" value="Genomic_DNA"/>
</dbReference>
<comment type="similarity">
    <text evidence="3">Belongs to the FdhD family.</text>
</comment>
<dbReference type="SUPFAM" id="SSF53927">
    <property type="entry name" value="Cytidine deaminase-like"/>
    <property type="match status" value="1"/>
</dbReference>
<accession>B2A8F9</accession>
<dbReference type="GO" id="GO:0005737">
    <property type="term" value="C:cytoplasm"/>
    <property type="evidence" value="ECO:0007669"/>
    <property type="project" value="UniProtKB-SubCell"/>
</dbReference>
<dbReference type="KEGG" id="nth:Nther_2277"/>
<dbReference type="OrthoDB" id="9782042at2"/>
<dbReference type="NCBIfam" id="TIGR00129">
    <property type="entry name" value="fdhD_narQ"/>
    <property type="match status" value="1"/>
</dbReference>
<dbReference type="eggNOG" id="COG1526">
    <property type="taxonomic scope" value="Bacteria"/>
</dbReference>
<dbReference type="Gene3D" id="3.40.140.10">
    <property type="entry name" value="Cytidine Deaminase, domain 2"/>
    <property type="match status" value="1"/>
</dbReference>
<dbReference type="Gene3D" id="3.10.20.10">
    <property type="match status" value="1"/>
</dbReference>
<evidence type="ECO:0000256" key="3">
    <source>
        <dbReference type="HAMAP-Rule" id="MF_00187"/>
    </source>
</evidence>
<keyword evidence="5" id="KW-1185">Reference proteome</keyword>
<dbReference type="GO" id="GO:0016783">
    <property type="term" value="F:sulfurtransferase activity"/>
    <property type="evidence" value="ECO:0007669"/>
    <property type="project" value="InterPro"/>
</dbReference>